<comment type="caution">
    <text evidence="1">The sequence shown here is derived from an EMBL/GenBank/DDBJ whole genome shotgun (WGS) entry which is preliminary data.</text>
</comment>
<reference evidence="1 2" key="1">
    <citation type="submission" date="2020-08" db="EMBL/GenBank/DDBJ databases">
        <authorList>
            <person name="Koutsovoulos G."/>
            <person name="Danchin GJ E."/>
        </authorList>
    </citation>
    <scope>NUCLEOTIDE SEQUENCE [LARGE SCALE GENOMIC DNA]</scope>
</reference>
<sequence>MCSGESTVTEAVKGEVERPIIGEQKTAEKPLMKNAQRKISKFSKGKDKTIKAKHGKMDKIEDNKIIKSDVELKQTNELTLFEENNEVFLYINFPIQFVLIQFRWLH</sequence>
<proteinExistence type="predicted"/>
<dbReference type="EMBL" id="CAJEWN010004087">
    <property type="protein sequence ID" value="CAD2209273.1"/>
    <property type="molecule type" value="Genomic_DNA"/>
</dbReference>
<protein>
    <submittedName>
        <fullName evidence="1">Uncharacterized protein</fullName>
    </submittedName>
</protein>
<evidence type="ECO:0000313" key="2">
    <source>
        <dbReference type="Proteomes" id="UP000580250"/>
    </source>
</evidence>
<dbReference type="AlphaFoldDB" id="A0A6V7YC87"/>
<dbReference type="Proteomes" id="UP000580250">
    <property type="component" value="Unassembled WGS sequence"/>
</dbReference>
<evidence type="ECO:0000313" key="1">
    <source>
        <dbReference type="EMBL" id="CAD2209273.1"/>
    </source>
</evidence>
<accession>A0A6V7YC87</accession>
<gene>
    <name evidence="1" type="ORF">MENT_LOCUS63409</name>
</gene>
<organism evidence="1 2">
    <name type="scientific">Meloidogyne enterolobii</name>
    <name type="common">Root-knot nematode worm</name>
    <name type="synonym">Meloidogyne mayaguensis</name>
    <dbReference type="NCBI Taxonomy" id="390850"/>
    <lineage>
        <taxon>Eukaryota</taxon>
        <taxon>Metazoa</taxon>
        <taxon>Ecdysozoa</taxon>
        <taxon>Nematoda</taxon>
        <taxon>Chromadorea</taxon>
        <taxon>Rhabditida</taxon>
        <taxon>Tylenchina</taxon>
        <taxon>Tylenchomorpha</taxon>
        <taxon>Tylenchoidea</taxon>
        <taxon>Meloidogynidae</taxon>
        <taxon>Meloidogyninae</taxon>
        <taxon>Meloidogyne</taxon>
    </lineage>
</organism>
<name>A0A6V7YC87_MELEN</name>